<organism evidence="2 3">
    <name type="scientific">Parascaris equorum</name>
    <name type="common">Equine roundworm</name>
    <dbReference type="NCBI Taxonomy" id="6256"/>
    <lineage>
        <taxon>Eukaryota</taxon>
        <taxon>Metazoa</taxon>
        <taxon>Ecdysozoa</taxon>
        <taxon>Nematoda</taxon>
        <taxon>Chromadorea</taxon>
        <taxon>Rhabditida</taxon>
        <taxon>Spirurina</taxon>
        <taxon>Ascaridomorpha</taxon>
        <taxon>Ascaridoidea</taxon>
        <taxon>Ascarididae</taxon>
        <taxon>Parascaris</taxon>
    </lineage>
</organism>
<evidence type="ECO:0000313" key="3">
    <source>
        <dbReference type="WBParaSite" id="PEQ_0000941201-mRNA-1"/>
    </source>
</evidence>
<reference evidence="3" key="1">
    <citation type="submission" date="2022-11" db="UniProtKB">
        <authorList>
            <consortium name="WormBaseParasite"/>
        </authorList>
    </citation>
    <scope>IDENTIFICATION</scope>
</reference>
<feature type="compositionally biased region" description="Polar residues" evidence="1">
    <location>
        <begin position="8"/>
        <end position="24"/>
    </location>
</feature>
<feature type="region of interest" description="Disordered" evidence="1">
    <location>
        <begin position="1"/>
        <end position="26"/>
    </location>
</feature>
<proteinExistence type="predicted"/>
<protein>
    <submittedName>
        <fullName evidence="3">Uncharacterized protein</fullName>
    </submittedName>
</protein>
<dbReference type="AlphaFoldDB" id="A0A914RSZ3"/>
<dbReference type="WBParaSite" id="PEQ_0000941201-mRNA-1">
    <property type="protein sequence ID" value="PEQ_0000941201-mRNA-1"/>
    <property type="gene ID" value="PEQ_0000941201"/>
</dbReference>
<name>A0A914RSZ3_PAREQ</name>
<accession>A0A914RSZ3</accession>
<keyword evidence="2" id="KW-1185">Reference proteome</keyword>
<sequence length="109" mass="12659">SVDRTVDKTTITQAAAESSNQSATGDRAQRWVINCCQRGLRPLLKEFSSIRKFLPKSINTGDMKVFSGAYGLLQMTERCEEWEGFGRRWRWIKRNKKSAWMGWEGWLLI</sequence>
<evidence type="ECO:0000256" key="1">
    <source>
        <dbReference type="SAM" id="MobiDB-lite"/>
    </source>
</evidence>
<evidence type="ECO:0000313" key="2">
    <source>
        <dbReference type="Proteomes" id="UP000887564"/>
    </source>
</evidence>
<dbReference type="Proteomes" id="UP000887564">
    <property type="component" value="Unplaced"/>
</dbReference>